<proteinExistence type="predicted"/>
<accession>A0A9J6GG78</accession>
<sequence length="174" mass="19380">MPPASRVEALDAAYRAQLIGSARARYDEKIRMCDSVDPYTLRPGLDTVTDVAEFPEVTHGDIVNYLVYSSSFVTCLIFVLVNFVAILNGCNVVAVAGVRRLRGRRCGCVGLSSLFPCTPLFRSFVTIGTTSFGAVAKRKRRRPVMVCLVPNLGWPAYKHKIQIFYICTRRLDLL</sequence>
<keyword evidence="3" id="KW-1185">Reference proteome</keyword>
<organism evidence="2 3">
    <name type="scientific">Haemaphysalis longicornis</name>
    <name type="common">Bush tick</name>
    <dbReference type="NCBI Taxonomy" id="44386"/>
    <lineage>
        <taxon>Eukaryota</taxon>
        <taxon>Metazoa</taxon>
        <taxon>Ecdysozoa</taxon>
        <taxon>Arthropoda</taxon>
        <taxon>Chelicerata</taxon>
        <taxon>Arachnida</taxon>
        <taxon>Acari</taxon>
        <taxon>Parasitiformes</taxon>
        <taxon>Ixodida</taxon>
        <taxon>Ixodoidea</taxon>
        <taxon>Ixodidae</taxon>
        <taxon>Haemaphysalinae</taxon>
        <taxon>Haemaphysalis</taxon>
    </lineage>
</organism>
<name>A0A9J6GG78_HAELO</name>
<dbReference type="EMBL" id="JABSTR010000006">
    <property type="protein sequence ID" value="KAH9373863.1"/>
    <property type="molecule type" value="Genomic_DNA"/>
</dbReference>
<keyword evidence="1" id="KW-0472">Membrane</keyword>
<comment type="caution">
    <text evidence="2">The sequence shown here is derived from an EMBL/GenBank/DDBJ whole genome shotgun (WGS) entry which is preliminary data.</text>
</comment>
<dbReference type="Proteomes" id="UP000821853">
    <property type="component" value="Chromosome 4"/>
</dbReference>
<feature type="transmembrane region" description="Helical" evidence="1">
    <location>
        <begin position="65"/>
        <end position="95"/>
    </location>
</feature>
<evidence type="ECO:0000256" key="1">
    <source>
        <dbReference type="SAM" id="Phobius"/>
    </source>
</evidence>
<evidence type="ECO:0000313" key="3">
    <source>
        <dbReference type="Proteomes" id="UP000821853"/>
    </source>
</evidence>
<dbReference type="OrthoDB" id="6771772at2759"/>
<dbReference type="AlphaFoldDB" id="A0A9J6GG78"/>
<reference evidence="2 3" key="1">
    <citation type="journal article" date="2020" name="Cell">
        <title>Large-Scale Comparative Analyses of Tick Genomes Elucidate Their Genetic Diversity and Vector Capacities.</title>
        <authorList>
            <consortium name="Tick Genome and Microbiome Consortium (TIGMIC)"/>
            <person name="Jia N."/>
            <person name="Wang J."/>
            <person name="Shi W."/>
            <person name="Du L."/>
            <person name="Sun Y."/>
            <person name="Zhan W."/>
            <person name="Jiang J.F."/>
            <person name="Wang Q."/>
            <person name="Zhang B."/>
            <person name="Ji P."/>
            <person name="Bell-Sakyi L."/>
            <person name="Cui X.M."/>
            <person name="Yuan T.T."/>
            <person name="Jiang B.G."/>
            <person name="Yang W.F."/>
            <person name="Lam T.T."/>
            <person name="Chang Q.C."/>
            <person name="Ding S.J."/>
            <person name="Wang X.J."/>
            <person name="Zhu J.G."/>
            <person name="Ruan X.D."/>
            <person name="Zhao L."/>
            <person name="Wei J.T."/>
            <person name="Ye R.Z."/>
            <person name="Que T.C."/>
            <person name="Du C.H."/>
            <person name="Zhou Y.H."/>
            <person name="Cheng J.X."/>
            <person name="Dai P.F."/>
            <person name="Guo W.B."/>
            <person name="Han X.H."/>
            <person name="Huang E.J."/>
            <person name="Li L.F."/>
            <person name="Wei W."/>
            <person name="Gao Y.C."/>
            <person name="Liu J.Z."/>
            <person name="Shao H.Z."/>
            <person name="Wang X."/>
            <person name="Wang C.C."/>
            <person name="Yang T.C."/>
            <person name="Huo Q.B."/>
            <person name="Li W."/>
            <person name="Chen H.Y."/>
            <person name="Chen S.E."/>
            <person name="Zhou L.G."/>
            <person name="Ni X.B."/>
            <person name="Tian J.H."/>
            <person name="Sheng Y."/>
            <person name="Liu T."/>
            <person name="Pan Y.S."/>
            <person name="Xia L.Y."/>
            <person name="Li J."/>
            <person name="Zhao F."/>
            <person name="Cao W.C."/>
        </authorList>
    </citation>
    <scope>NUCLEOTIDE SEQUENCE [LARGE SCALE GENOMIC DNA]</scope>
    <source>
        <strain evidence="2">HaeL-2018</strain>
    </source>
</reference>
<protein>
    <submittedName>
        <fullName evidence="2">Uncharacterized protein</fullName>
    </submittedName>
</protein>
<evidence type="ECO:0000313" key="2">
    <source>
        <dbReference type="EMBL" id="KAH9373863.1"/>
    </source>
</evidence>
<keyword evidence="1" id="KW-0812">Transmembrane</keyword>
<keyword evidence="1" id="KW-1133">Transmembrane helix</keyword>
<dbReference type="VEuPathDB" id="VectorBase:HLOH_043092"/>
<gene>
    <name evidence="2" type="ORF">HPB48_009257</name>
</gene>